<proteinExistence type="inferred from homology"/>
<gene>
    <name evidence="4" type="ORF">EK21DRAFT_51780</name>
</gene>
<protein>
    <recommendedName>
        <fullName evidence="6">Hydrophobin</fullName>
    </recommendedName>
</protein>
<accession>A0A9P4HK72</accession>
<dbReference type="CDD" id="cd23508">
    <property type="entry name" value="hydrophobin_II"/>
    <property type="match status" value="1"/>
</dbReference>
<dbReference type="Pfam" id="PF06766">
    <property type="entry name" value="Hydrophobin_2"/>
    <property type="match status" value="1"/>
</dbReference>
<dbReference type="AlphaFoldDB" id="A0A9P4HK72"/>
<dbReference type="PANTHER" id="PTHR42341">
    <property type="entry name" value="HYDROPHOBIN"/>
    <property type="match status" value="1"/>
</dbReference>
<feature type="signal peptide" evidence="3">
    <location>
        <begin position="1"/>
        <end position="18"/>
    </location>
</feature>
<keyword evidence="5" id="KW-1185">Reference proteome</keyword>
<dbReference type="GO" id="GO:0005576">
    <property type="term" value="C:extracellular region"/>
    <property type="evidence" value="ECO:0007669"/>
    <property type="project" value="InterPro"/>
</dbReference>
<evidence type="ECO:0000256" key="3">
    <source>
        <dbReference type="SAM" id="SignalP"/>
    </source>
</evidence>
<reference evidence="4" key="1">
    <citation type="journal article" date="2020" name="Stud. Mycol.">
        <title>101 Dothideomycetes genomes: a test case for predicting lifestyles and emergence of pathogens.</title>
        <authorList>
            <person name="Haridas S."/>
            <person name="Albert R."/>
            <person name="Binder M."/>
            <person name="Bloem J."/>
            <person name="Labutti K."/>
            <person name="Salamov A."/>
            <person name="Andreopoulos B."/>
            <person name="Baker S."/>
            <person name="Barry K."/>
            <person name="Bills G."/>
            <person name="Bluhm B."/>
            <person name="Cannon C."/>
            <person name="Castanera R."/>
            <person name="Culley D."/>
            <person name="Daum C."/>
            <person name="Ezra D."/>
            <person name="Gonzalez J."/>
            <person name="Henrissat B."/>
            <person name="Kuo A."/>
            <person name="Liang C."/>
            <person name="Lipzen A."/>
            <person name="Lutzoni F."/>
            <person name="Magnuson J."/>
            <person name="Mondo S."/>
            <person name="Nolan M."/>
            <person name="Ohm R."/>
            <person name="Pangilinan J."/>
            <person name="Park H.-J."/>
            <person name="Ramirez L."/>
            <person name="Alfaro M."/>
            <person name="Sun H."/>
            <person name="Tritt A."/>
            <person name="Yoshinaga Y."/>
            <person name="Zwiers L.-H."/>
            <person name="Turgeon B."/>
            <person name="Goodwin S."/>
            <person name="Spatafora J."/>
            <person name="Crous P."/>
            <person name="Grigoriev I."/>
        </authorList>
    </citation>
    <scope>NUCLEOTIDE SEQUENCE</scope>
    <source>
        <strain evidence="4">CBS 110217</strain>
    </source>
</reference>
<dbReference type="InterPro" id="IPR036686">
    <property type="entry name" value="Class_II_Hydrophobin_sf"/>
</dbReference>
<evidence type="ECO:0000313" key="4">
    <source>
        <dbReference type="EMBL" id="KAF2036775.1"/>
    </source>
</evidence>
<dbReference type="PANTHER" id="PTHR42341:SF2">
    <property type="entry name" value="HYDROPHOBIN"/>
    <property type="match status" value="1"/>
</dbReference>
<dbReference type="SUPFAM" id="SSF101751">
    <property type="entry name" value="Hydrophobin II, HfbII"/>
    <property type="match status" value="1"/>
</dbReference>
<name>A0A9P4HK72_9PLEO</name>
<comment type="similarity">
    <text evidence="1">Belongs to the cerato-ulmin hydrophobin family.</text>
</comment>
<dbReference type="EMBL" id="ML978154">
    <property type="protein sequence ID" value="KAF2036775.1"/>
    <property type="molecule type" value="Genomic_DNA"/>
</dbReference>
<keyword evidence="3" id="KW-0732">Signal</keyword>
<evidence type="ECO:0000256" key="1">
    <source>
        <dbReference type="ARBA" id="ARBA00009576"/>
    </source>
</evidence>
<dbReference type="Proteomes" id="UP000799777">
    <property type="component" value="Unassembled WGS sequence"/>
</dbReference>
<dbReference type="OrthoDB" id="4500971at2759"/>
<evidence type="ECO:0000313" key="5">
    <source>
        <dbReference type="Proteomes" id="UP000799777"/>
    </source>
</evidence>
<evidence type="ECO:0000256" key="2">
    <source>
        <dbReference type="ARBA" id="ARBA00023157"/>
    </source>
</evidence>
<evidence type="ECO:0008006" key="6">
    <source>
        <dbReference type="Google" id="ProtNLM"/>
    </source>
</evidence>
<feature type="chain" id="PRO_5040219882" description="Hydrophobin" evidence="3">
    <location>
        <begin position="19"/>
        <end position="96"/>
    </location>
</feature>
<dbReference type="Gene3D" id="3.20.120.10">
    <property type="entry name" value="Hydrophobin"/>
    <property type="match status" value="1"/>
</dbReference>
<comment type="caution">
    <text evidence="4">The sequence shown here is derived from an EMBL/GenBank/DDBJ whole genome shotgun (WGS) entry which is preliminary data.</text>
</comment>
<sequence length="96" mass="9703">MQFTVILAFLLSLTSAAAVAKRYPAKLVERQSGVCGPLSTASCCQLGVEGVADLNCANAGPVSTTEDFESVCAASGTSAQCCVLPISTDSLLCTAP</sequence>
<keyword evidence="2" id="KW-1015">Disulfide bond</keyword>
<dbReference type="InterPro" id="IPR010636">
    <property type="entry name" value="Class_II_hydrophobin"/>
</dbReference>
<organism evidence="4 5">
    <name type="scientific">Setomelanomma holmii</name>
    <dbReference type="NCBI Taxonomy" id="210430"/>
    <lineage>
        <taxon>Eukaryota</taxon>
        <taxon>Fungi</taxon>
        <taxon>Dikarya</taxon>
        <taxon>Ascomycota</taxon>
        <taxon>Pezizomycotina</taxon>
        <taxon>Dothideomycetes</taxon>
        <taxon>Pleosporomycetidae</taxon>
        <taxon>Pleosporales</taxon>
        <taxon>Pleosporineae</taxon>
        <taxon>Phaeosphaeriaceae</taxon>
        <taxon>Setomelanomma</taxon>
    </lineage>
</organism>